<feature type="non-terminal residue" evidence="1">
    <location>
        <position position="1"/>
    </location>
</feature>
<gene>
    <name evidence="1" type="ORF">S12H4_21443</name>
</gene>
<dbReference type="InterPro" id="IPR027434">
    <property type="entry name" value="Homing_endonucl"/>
</dbReference>
<sequence>IRMGPIKISDYTCKKDIYQLRIASKSEVRNAIKKILPYLISKKEQAEHALKLLG</sequence>
<comment type="caution">
    <text evidence="1">The sequence shown here is derived from an EMBL/GenBank/DDBJ whole genome shotgun (WGS) entry which is preliminary data.</text>
</comment>
<dbReference type="EMBL" id="BARW01011030">
    <property type="protein sequence ID" value="GAI83344.1"/>
    <property type="molecule type" value="Genomic_DNA"/>
</dbReference>
<protein>
    <submittedName>
        <fullName evidence="1">Uncharacterized protein</fullName>
    </submittedName>
</protein>
<proteinExistence type="predicted"/>
<evidence type="ECO:0000313" key="1">
    <source>
        <dbReference type="EMBL" id="GAI83344.1"/>
    </source>
</evidence>
<organism evidence="1">
    <name type="scientific">marine sediment metagenome</name>
    <dbReference type="NCBI Taxonomy" id="412755"/>
    <lineage>
        <taxon>unclassified sequences</taxon>
        <taxon>metagenomes</taxon>
        <taxon>ecological metagenomes</taxon>
    </lineage>
</organism>
<dbReference type="AlphaFoldDB" id="X1TTH9"/>
<dbReference type="Gene3D" id="3.10.28.10">
    <property type="entry name" value="Homing endonucleases"/>
    <property type="match status" value="1"/>
</dbReference>
<reference evidence="1" key="1">
    <citation type="journal article" date="2014" name="Front. Microbiol.">
        <title>High frequency of phylogenetically diverse reductive dehalogenase-homologous genes in deep subseafloor sedimentary metagenomes.</title>
        <authorList>
            <person name="Kawai M."/>
            <person name="Futagami T."/>
            <person name="Toyoda A."/>
            <person name="Takaki Y."/>
            <person name="Nishi S."/>
            <person name="Hori S."/>
            <person name="Arai W."/>
            <person name="Tsubouchi T."/>
            <person name="Morono Y."/>
            <person name="Uchiyama I."/>
            <person name="Ito T."/>
            <person name="Fujiyama A."/>
            <person name="Inagaki F."/>
            <person name="Takami H."/>
        </authorList>
    </citation>
    <scope>NUCLEOTIDE SEQUENCE</scope>
    <source>
        <strain evidence="1">Expedition CK06-06</strain>
    </source>
</reference>
<name>X1TTH9_9ZZZZ</name>
<accession>X1TTH9</accession>